<proteinExistence type="predicted"/>
<gene>
    <name evidence="1" type="ORF">HNP73_001135</name>
</gene>
<name>A0A840SJS8_9RHOB</name>
<evidence type="ECO:0000313" key="2">
    <source>
        <dbReference type="Proteomes" id="UP000549457"/>
    </source>
</evidence>
<keyword evidence="2" id="KW-1185">Reference proteome</keyword>
<dbReference type="EMBL" id="JACHFM010000001">
    <property type="protein sequence ID" value="MBB5221214.1"/>
    <property type="molecule type" value="Genomic_DNA"/>
</dbReference>
<accession>A0A840SJS8</accession>
<dbReference type="InterPro" id="IPR038696">
    <property type="entry name" value="IalB_sf"/>
</dbReference>
<sequence>MIAGIATADPPGAGRRGPAVYDDWRVDCGVPPCTAYMALLGTDGSEVLRLSLPRDGAALKIGTVLPVFVPDGIVLAVGAHPVRTAPWRTCGPTGCEAQIPLDPELFDSLRNERGGSVTLTLADGTPVRLTISLHGSAAAVRARDGLRSVRPG</sequence>
<dbReference type="Gene3D" id="2.60.40.1880">
    <property type="entry name" value="Invasion associated locus B (IalB) protein"/>
    <property type="match status" value="1"/>
</dbReference>
<evidence type="ECO:0000313" key="1">
    <source>
        <dbReference type="EMBL" id="MBB5221214.1"/>
    </source>
</evidence>
<dbReference type="AlphaFoldDB" id="A0A840SJS8"/>
<reference evidence="1 2" key="1">
    <citation type="submission" date="2020-08" db="EMBL/GenBank/DDBJ databases">
        <title>Genomic Encyclopedia of Type Strains, Phase IV (KMG-IV): sequencing the most valuable type-strain genomes for metagenomic binning, comparative biology and taxonomic classification.</title>
        <authorList>
            <person name="Goeker M."/>
        </authorList>
    </citation>
    <scope>NUCLEOTIDE SEQUENCE [LARGE SCALE GENOMIC DNA]</scope>
    <source>
        <strain evidence="1 2">DSM 101730</strain>
    </source>
</reference>
<dbReference type="InterPro" id="IPR010642">
    <property type="entry name" value="Invasion_prot_B"/>
</dbReference>
<dbReference type="Proteomes" id="UP000549457">
    <property type="component" value="Unassembled WGS sequence"/>
</dbReference>
<dbReference type="Pfam" id="PF06776">
    <property type="entry name" value="IalB"/>
    <property type="match status" value="1"/>
</dbReference>
<comment type="caution">
    <text evidence="1">The sequence shown here is derived from an EMBL/GenBank/DDBJ whole genome shotgun (WGS) entry which is preliminary data.</text>
</comment>
<organism evidence="1 2">
    <name type="scientific">Amaricoccus macauensis</name>
    <dbReference type="NCBI Taxonomy" id="57001"/>
    <lineage>
        <taxon>Bacteria</taxon>
        <taxon>Pseudomonadati</taxon>
        <taxon>Pseudomonadota</taxon>
        <taxon>Alphaproteobacteria</taxon>
        <taxon>Rhodobacterales</taxon>
        <taxon>Paracoccaceae</taxon>
        <taxon>Amaricoccus</taxon>
    </lineage>
</organism>
<protein>
    <submittedName>
        <fullName evidence="1">Invasion protein IalB</fullName>
    </submittedName>
</protein>
<dbReference type="RefSeq" id="WP_184147607.1">
    <property type="nucleotide sequence ID" value="NZ_JACHFM010000001.1"/>
</dbReference>